<dbReference type="SUPFAM" id="SSF142764">
    <property type="entry name" value="YgbK-like"/>
    <property type="match status" value="1"/>
</dbReference>
<reference evidence="15 16" key="1">
    <citation type="journal article" date="2014" name="Genome Biol. Evol.">
        <title>Genome degeneration and adaptation in a nascent stage of symbiosis.</title>
        <authorList>
            <person name="Oakeson K.F."/>
            <person name="Gil R."/>
            <person name="Clayton A.L."/>
            <person name="Dunn D.M."/>
            <person name="von Niederhausern A.C."/>
            <person name="Hamil C."/>
            <person name="Aoyagi A."/>
            <person name="Duval B."/>
            <person name="Baca A."/>
            <person name="Silva F.J."/>
            <person name="Vallier A."/>
            <person name="Jackson D.G."/>
            <person name="Latorre A."/>
            <person name="Weiss R.B."/>
            <person name="Heddi A."/>
            <person name="Moya A."/>
            <person name="Dale C."/>
        </authorList>
    </citation>
    <scope>NUCLEOTIDE SEQUENCE [LARGE SCALE GENOMIC DNA]</scope>
    <source>
        <strain evidence="15 16">HS1</strain>
    </source>
</reference>
<evidence type="ECO:0000259" key="14">
    <source>
        <dbReference type="Pfam" id="PF17042"/>
    </source>
</evidence>
<dbReference type="GO" id="GO:0016301">
    <property type="term" value="F:kinase activity"/>
    <property type="evidence" value="ECO:0007669"/>
    <property type="project" value="UniProtKB-KW"/>
</dbReference>
<dbReference type="Gene3D" id="3.40.980.20">
    <property type="entry name" value="Four-carbon acid sugar kinase, nucleotide binding domain"/>
    <property type="match status" value="1"/>
</dbReference>
<dbReference type="PATRIC" id="fig|1239307.3.peg.2512"/>
<dbReference type="OrthoDB" id="191465at2"/>
<comment type="catalytic activity">
    <reaction evidence="8">
        <text>3-dehydro-D-erythronate + ATP = 3-dehydro-4-O-phospho-D-erythronate + ADP + H(+)</text>
        <dbReference type="Rhea" id="RHEA:52556"/>
        <dbReference type="ChEBI" id="CHEBI:15378"/>
        <dbReference type="ChEBI" id="CHEBI:30616"/>
        <dbReference type="ChEBI" id="CHEBI:57958"/>
        <dbReference type="ChEBI" id="CHEBI:136593"/>
        <dbReference type="ChEBI" id="CHEBI:456216"/>
        <dbReference type="EC" id="2.7.1.217"/>
    </reaction>
</comment>
<keyword evidence="5" id="KW-0067">ATP-binding</keyword>
<dbReference type="HOGENOM" id="CLU_029424_1_0_6"/>
<dbReference type="Proteomes" id="UP000019028">
    <property type="component" value="Chromosome"/>
</dbReference>
<evidence type="ECO:0000256" key="10">
    <source>
        <dbReference type="ARBA" id="ARBA00039095"/>
    </source>
</evidence>
<evidence type="ECO:0000256" key="9">
    <source>
        <dbReference type="ARBA" id="ARBA00037335"/>
    </source>
</evidence>
<sequence length="419" mass="44871">MAFRLGVIADDFTGATDIASFLAAAGWRVTQVNGVPTQALSTPADAVVVSLKTRSCPAQEAVSLSLQSARWLREQGCEQLYFKYCSTFDSTAQGNIGPVTDALLAETGQTMAVLCPALPVNGRTVVHGYLFVFDQLLSESSLRHHPVTPMTDANLLRLMDAQSAGQTGLLPLASIRQGQAAIRQRLEVLQQQGCRYVVADTLDENDLAALAAALPASVLLTGGSGLGGAIAAHATGQHAAAQTRETPPRAGRGVVLSGSCSQMTNRQVAWYQQHAPARALDIARCRQNAEDYAREMAQWVSAQPDFPAPLLYATDAPEVVQRLRQRYPGEDIGAMIEACFARIATLLCEQGFSKFIVAGGETSSLIAQKLGVTAFTLGDTIAPGVPWVRDLHRPLWLALKSGNFGTTDFFSKAQELYHD</sequence>
<keyword evidence="16" id="KW-1185">Reference proteome</keyword>
<evidence type="ECO:0000256" key="8">
    <source>
        <dbReference type="ARBA" id="ARBA00036346"/>
    </source>
</evidence>
<dbReference type="AlphaFoldDB" id="W0HU78"/>
<feature type="domain" description="Four-carbon acid sugar kinase N-terminal" evidence="13">
    <location>
        <begin position="5"/>
        <end position="229"/>
    </location>
</feature>
<dbReference type="Gene3D" id="3.40.50.10840">
    <property type="entry name" value="Putative sugar-binding, N-terminal domain"/>
    <property type="match status" value="1"/>
</dbReference>
<evidence type="ECO:0000259" key="13">
    <source>
        <dbReference type="Pfam" id="PF07005"/>
    </source>
</evidence>
<dbReference type="EMBL" id="CP006569">
    <property type="protein sequence ID" value="AHF77314.1"/>
    <property type="molecule type" value="Genomic_DNA"/>
</dbReference>
<comment type="function">
    <text evidence="9">Catalyzes the ATP-dependent phosphorylation of 3-oxo-tetronate to 3-oxo-tetronate 4-phosphate.</text>
</comment>
<dbReference type="InterPro" id="IPR050007">
    <property type="entry name" value="OtnK"/>
</dbReference>
<evidence type="ECO:0000313" key="16">
    <source>
        <dbReference type="Proteomes" id="UP000019028"/>
    </source>
</evidence>
<dbReference type="NCBIfam" id="NF043035">
    <property type="entry name" value="OxoTetrKin"/>
    <property type="match status" value="1"/>
</dbReference>
<comment type="catalytic activity">
    <reaction evidence="7">
        <text>3-dehydro-L-erythronate + ATP = 3-dehydro-4-O-phospho-L-erythronate + ADP + H(+)</text>
        <dbReference type="Rhea" id="RHEA:52552"/>
        <dbReference type="ChEBI" id="CHEBI:15378"/>
        <dbReference type="ChEBI" id="CHEBI:30616"/>
        <dbReference type="ChEBI" id="CHEBI:136592"/>
        <dbReference type="ChEBI" id="CHEBI:136670"/>
        <dbReference type="ChEBI" id="CHEBI:456216"/>
        <dbReference type="EC" id="2.7.1.217"/>
    </reaction>
</comment>
<dbReference type="InterPro" id="IPR042213">
    <property type="entry name" value="NBD_C_sf"/>
</dbReference>
<keyword evidence="6" id="KW-0119">Carbohydrate metabolism</keyword>
<evidence type="ECO:0000256" key="6">
    <source>
        <dbReference type="ARBA" id="ARBA00023277"/>
    </source>
</evidence>
<dbReference type="Pfam" id="PF07005">
    <property type="entry name" value="SBD_N"/>
    <property type="match status" value="1"/>
</dbReference>
<dbReference type="Pfam" id="PF17042">
    <property type="entry name" value="NBD_C"/>
    <property type="match status" value="1"/>
</dbReference>
<keyword evidence="2" id="KW-0808">Transferase</keyword>
<organism evidence="15 16">
    <name type="scientific">Sodalis praecaptivus</name>
    <dbReference type="NCBI Taxonomy" id="1239307"/>
    <lineage>
        <taxon>Bacteria</taxon>
        <taxon>Pseudomonadati</taxon>
        <taxon>Pseudomonadota</taxon>
        <taxon>Gammaproteobacteria</taxon>
        <taxon>Enterobacterales</taxon>
        <taxon>Bruguierivoracaceae</taxon>
        <taxon>Sodalis</taxon>
    </lineage>
</organism>
<feature type="domain" description="Four-carbon acid sugar kinase nucleotide binding" evidence="14">
    <location>
        <begin position="254"/>
        <end position="410"/>
    </location>
</feature>
<evidence type="ECO:0000256" key="4">
    <source>
        <dbReference type="ARBA" id="ARBA00022777"/>
    </source>
</evidence>
<gene>
    <name evidence="15" type="ORF">Sant_2269</name>
</gene>
<name>W0HU78_9GAMM</name>
<evidence type="ECO:0000256" key="12">
    <source>
        <dbReference type="ARBA" id="ARBA00041377"/>
    </source>
</evidence>
<keyword evidence="3" id="KW-0547">Nucleotide-binding</keyword>
<evidence type="ECO:0000256" key="5">
    <source>
        <dbReference type="ARBA" id="ARBA00022840"/>
    </source>
</evidence>
<proteinExistence type="inferred from homology"/>
<comment type="similarity">
    <text evidence="1">Belongs to the four-carbon acid sugar kinase family.</text>
</comment>
<evidence type="ECO:0000256" key="7">
    <source>
        <dbReference type="ARBA" id="ARBA00035898"/>
    </source>
</evidence>
<keyword evidence="4" id="KW-0418">Kinase</keyword>
<dbReference type="KEGG" id="sod:Sant_2269"/>
<protein>
    <recommendedName>
        <fullName evidence="11">3-oxo-tetronate kinase</fullName>
        <ecNumber evidence="10">2.7.1.217</ecNumber>
    </recommendedName>
    <alternativeName>
        <fullName evidence="12">3-dehydrotetronate 4-kinase</fullName>
    </alternativeName>
</protein>
<evidence type="ECO:0000313" key="15">
    <source>
        <dbReference type="EMBL" id="AHF77314.1"/>
    </source>
</evidence>
<evidence type="ECO:0000256" key="1">
    <source>
        <dbReference type="ARBA" id="ARBA00005715"/>
    </source>
</evidence>
<evidence type="ECO:0000256" key="3">
    <source>
        <dbReference type="ARBA" id="ARBA00022741"/>
    </source>
</evidence>
<dbReference type="RefSeq" id="WP_025422448.1">
    <property type="nucleotide sequence ID" value="NZ_CP006569.1"/>
</dbReference>
<accession>W0HU78</accession>
<dbReference type="GO" id="GO:0005524">
    <property type="term" value="F:ATP binding"/>
    <property type="evidence" value="ECO:0007669"/>
    <property type="project" value="UniProtKB-KW"/>
</dbReference>
<dbReference type="InterPro" id="IPR010737">
    <property type="entry name" value="4-carb_acid_sugar_kinase_N"/>
</dbReference>
<dbReference type="InterPro" id="IPR037051">
    <property type="entry name" value="4-carb_acid_sugar_kinase_N_sf"/>
</dbReference>
<evidence type="ECO:0000256" key="11">
    <source>
        <dbReference type="ARBA" id="ARBA00039461"/>
    </source>
</evidence>
<evidence type="ECO:0000256" key="2">
    <source>
        <dbReference type="ARBA" id="ARBA00022679"/>
    </source>
</evidence>
<dbReference type="EC" id="2.7.1.217" evidence="10"/>
<dbReference type="InterPro" id="IPR031475">
    <property type="entry name" value="NBD_C"/>
</dbReference>